<evidence type="ECO:0000313" key="3">
    <source>
        <dbReference type="Proteomes" id="UP000318380"/>
    </source>
</evidence>
<feature type="domain" description="MOSC" evidence="1">
    <location>
        <begin position="18"/>
        <end position="168"/>
    </location>
</feature>
<keyword evidence="3" id="KW-1185">Reference proteome</keyword>
<dbReference type="GO" id="GO:0030151">
    <property type="term" value="F:molybdenum ion binding"/>
    <property type="evidence" value="ECO:0007669"/>
    <property type="project" value="InterPro"/>
</dbReference>
<dbReference type="EMBL" id="VIVK01000001">
    <property type="protein sequence ID" value="TWD84273.1"/>
    <property type="molecule type" value="Genomic_DNA"/>
</dbReference>
<accession>A0A561BZG6</accession>
<protein>
    <submittedName>
        <fullName evidence="2">MOSC domain-containing protein YiiM</fullName>
    </submittedName>
</protein>
<sequence>MGASVVAVSRDDRHSFSKPVADSITLIAGYGIEGDAHAGTTVQHLHLVRTDPHRPNLRQVHLMEAEFLAELAGLGHEVQPGQLGENVTTHGIDLLGLPQGALLRLGPEAVVEATGLRAPCSQINGLGAGLLKLMVRKNLDGSVTRRAGLMSIVRTGGVVHPDDPIEIEYPAGDHVPLDFV</sequence>
<gene>
    <name evidence="2" type="ORF">FB561_5448</name>
</gene>
<dbReference type="Pfam" id="PF03473">
    <property type="entry name" value="MOSC"/>
    <property type="match status" value="1"/>
</dbReference>
<dbReference type="GO" id="GO:0003824">
    <property type="term" value="F:catalytic activity"/>
    <property type="evidence" value="ECO:0007669"/>
    <property type="project" value="InterPro"/>
</dbReference>
<dbReference type="PROSITE" id="PS51340">
    <property type="entry name" value="MOSC"/>
    <property type="match status" value="1"/>
</dbReference>
<evidence type="ECO:0000259" key="1">
    <source>
        <dbReference type="PROSITE" id="PS51340"/>
    </source>
</evidence>
<dbReference type="Gene3D" id="2.40.33.20">
    <property type="entry name" value="PK beta-barrel domain-like"/>
    <property type="match status" value="1"/>
</dbReference>
<dbReference type="Proteomes" id="UP000318380">
    <property type="component" value="Unassembled WGS sequence"/>
</dbReference>
<dbReference type="GO" id="GO:0030170">
    <property type="term" value="F:pyridoxal phosphate binding"/>
    <property type="evidence" value="ECO:0007669"/>
    <property type="project" value="InterPro"/>
</dbReference>
<reference evidence="2 3" key="1">
    <citation type="submission" date="2019-06" db="EMBL/GenBank/DDBJ databases">
        <title>Sequencing the genomes of 1000 actinobacteria strains.</title>
        <authorList>
            <person name="Klenk H.-P."/>
        </authorList>
    </citation>
    <scope>NUCLEOTIDE SEQUENCE [LARGE SCALE GENOMIC DNA]</scope>
    <source>
        <strain evidence="2 3">DSM 24683</strain>
    </source>
</reference>
<dbReference type="PANTHER" id="PTHR36930:SF1">
    <property type="entry name" value="MOSC DOMAIN-CONTAINING PROTEIN"/>
    <property type="match status" value="1"/>
</dbReference>
<dbReference type="RefSeq" id="WP_145811425.1">
    <property type="nucleotide sequence ID" value="NZ_VIVK01000001.1"/>
</dbReference>
<dbReference type="PANTHER" id="PTHR36930">
    <property type="entry name" value="METAL-SULFUR CLUSTER BIOSYNTHESIS PROTEINS YUAD-RELATED"/>
    <property type="match status" value="1"/>
</dbReference>
<dbReference type="AlphaFoldDB" id="A0A561BZG6"/>
<evidence type="ECO:0000313" key="2">
    <source>
        <dbReference type="EMBL" id="TWD84273.1"/>
    </source>
</evidence>
<name>A0A561BZG6_9ACTN</name>
<dbReference type="InterPro" id="IPR005302">
    <property type="entry name" value="MoCF_Sase_C"/>
</dbReference>
<comment type="caution">
    <text evidence="2">The sequence shown here is derived from an EMBL/GenBank/DDBJ whole genome shotgun (WGS) entry which is preliminary data.</text>
</comment>
<dbReference type="OrthoDB" id="9786134at2"/>
<dbReference type="InterPro" id="IPR011037">
    <property type="entry name" value="Pyrv_Knase-like_insert_dom_sf"/>
</dbReference>
<organism evidence="2 3">
    <name type="scientific">Kribbella amoyensis</name>
    <dbReference type="NCBI Taxonomy" id="996641"/>
    <lineage>
        <taxon>Bacteria</taxon>
        <taxon>Bacillati</taxon>
        <taxon>Actinomycetota</taxon>
        <taxon>Actinomycetes</taxon>
        <taxon>Propionibacteriales</taxon>
        <taxon>Kribbellaceae</taxon>
        <taxon>Kribbella</taxon>
    </lineage>
</organism>
<dbReference type="SUPFAM" id="SSF50800">
    <property type="entry name" value="PK beta-barrel domain-like"/>
    <property type="match status" value="1"/>
</dbReference>
<dbReference type="InterPro" id="IPR052716">
    <property type="entry name" value="MOSC_domain"/>
</dbReference>
<proteinExistence type="predicted"/>